<evidence type="ECO:0000259" key="2">
    <source>
        <dbReference type="PROSITE" id="PS50937"/>
    </source>
</evidence>
<evidence type="ECO:0000256" key="1">
    <source>
        <dbReference type="SAM" id="MobiDB-lite"/>
    </source>
</evidence>
<evidence type="ECO:0000313" key="3">
    <source>
        <dbReference type="EMBL" id="PWG18213.1"/>
    </source>
</evidence>
<sequence>MSKSRDAFRTISEVSDWLDTPAHVLRFWESKFSQIKPVKRAGGRRYYRPQDMELLGGIKKLLHDDGMTIKGVQKLLREKGIKHVAAMGLSLDDALEAEKAVESAPRTAASGPAPADPAPKTEQNAAAADIIPEHVDPPVSGSEPEEAPAPAATTGLPDQPDNVVQLTAAEPSTQAEEEPEATDTDAPPAAPEDGPPADAAALLAAVPADPSDSSSRAPARLLDLLPRLRDPEAQLAARAAEIAPLLDRMQALRDRIPPR</sequence>
<feature type="compositionally biased region" description="Low complexity" evidence="1">
    <location>
        <begin position="196"/>
        <end position="217"/>
    </location>
</feature>
<organism evidence="3 4">
    <name type="scientific">Salibaculum griseiflavum</name>
    <dbReference type="NCBI Taxonomy" id="1914409"/>
    <lineage>
        <taxon>Bacteria</taxon>
        <taxon>Pseudomonadati</taxon>
        <taxon>Pseudomonadota</taxon>
        <taxon>Alphaproteobacteria</taxon>
        <taxon>Rhodobacterales</taxon>
        <taxon>Roseobacteraceae</taxon>
        <taxon>Salibaculum</taxon>
    </lineage>
</organism>
<reference evidence="4" key="1">
    <citation type="submission" date="2018-05" db="EMBL/GenBank/DDBJ databases">
        <authorList>
            <person name="Du Z."/>
            <person name="Wang X."/>
        </authorList>
    </citation>
    <scope>NUCLEOTIDE SEQUENCE [LARGE SCALE GENOMIC DNA]</scope>
    <source>
        <strain evidence="4">WDS4C29</strain>
    </source>
</reference>
<proteinExistence type="predicted"/>
<dbReference type="Proteomes" id="UP000245293">
    <property type="component" value="Unassembled WGS sequence"/>
</dbReference>
<dbReference type="InterPro" id="IPR009061">
    <property type="entry name" value="DNA-bd_dom_put_sf"/>
</dbReference>
<protein>
    <submittedName>
        <fullName evidence="3">MerR family transcriptional regulator</fullName>
    </submittedName>
</protein>
<feature type="region of interest" description="Disordered" evidence="1">
    <location>
        <begin position="102"/>
        <end position="217"/>
    </location>
</feature>
<keyword evidence="4" id="KW-1185">Reference proteome</keyword>
<dbReference type="InterPro" id="IPR000551">
    <property type="entry name" value="MerR-type_HTH_dom"/>
</dbReference>
<dbReference type="CDD" id="cd04765">
    <property type="entry name" value="HTH_MlrA-like_sg2"/>
    <property type="match status" value="1"/>
</dbReference>
<feature type="compositionally biased region" description="Polar residues" evidence="1">
    <location>
        <begin position="162"/>
        <end position="174"/>
    </location>
</feature>
<dbReference type="RefSeq" id="WP_109386382.1">
    <property type="nucleotide sequence ID" value="NZ_QETF01000002.1"/>
</dbReference>
<evidence type="ECO:0000313" key="4">
    <source>
        <dbReference type="Proteomes" id="UP000245293"/>
    </source>
</evidence>
<dbReference type="GO" id="GO:0006355">
    <property type="term" value="P:regulation of DNA-templated transcription"/>
    <property type="evidence" value="ECO:0007669"/>
    <property type="project" value="InterPro"/>
</dbReference>
<dbReference type="OrthoDB" id="9810140at2"/>
<dbReference type="PROSITE" id="PS50937">
    <property type="entry name" value="HTH_MERR_2"/>
    <property type="match status" value="1"/>
</dbReference>
<gene>
    <name evidence="3" type="ORF">DFK10_02885</name>
</gene>
<name>A0A2V1P6S0_9RHOB</name>
<dbReference type="Gene3D" id="1.10.1660.10">
    <property type="match status" value="1"/>
</dbReference>
<dbReference type="EMBL" id="QETF01000002">
    <property type="protein sequence ID" value="PWG18213.1"/>
    <property type="molecule type" value="Genomic_DNA"/>
</dbReference>
<dbReference type="GO" id="GO:0003677">
    <property type="term" value="F:DNA binding"/>
    <property type="evidence" value="ECO:0007669"/>
    <property type="project" value="InterPro"/>
</dbReference>
<feature type="domain" description="HTH merR-type" evidence="2">
    <location>
        <begin position="10"/>
        <end position="78"/>
    </location>
</feature>
<dbReference type="SMART" id="SM00422">
    <property type="entry name" value="HTH_MERR"/>
    <property type="match status" value="1"/>
</dbReference>
<dbReference type="AlphaFoldDB" id="A0A2V1P6S0"/>
<comment type="caution">
    <text evidence="3">The sequence shown here is derived from an EMBL/GenBank/DDBJ whole genome shotgun (WGS) entry which is preliminary data.</text>
</comment>
<accession>A0A2V1P6S0</accession>
<dbReference type="SUPFAM" id="SSF46955">
    <property type="entry name" value="Putative DNA-binding domain"/>
    <property type="match status" value="1"/>
</dbReference>
<dbReference type="Pfam" id="PF13411">
    <property type="entry name" value="MerR_1"/>
    <property type="match status" value="1"/>
</dbReference>